<evidence type="ECO:0000256" key="6">
    <source>
        <dbReference type="ARBA" id="ARBA00023242"/>
    </source>
</evidence>
<dbReference type="PANTHER" id="PTHR31092:SF2">
    <property type="entry name" value="SORORIN"/>
    <property type="match status" value="1"/>
</dbReference>
<feature type="compositionally biased region" description="Polar residues" evidence="8">
    <location>
        <begin position="303"/>
        <end position="318"/>
    </location>
</feature>
<keyword evidence="4" id="KW-0132">Cell division</keyword>
<evidence type="ECO:0000256" key="8">
    <source>
        <dbReference type="SAM" id="MobiDB-lite"/>
    </source>
</evidence>
<protein>
    <submittedName>
        <fullName evidence="11">Sororin isoform X1</fullName>
    </submittedName>
</protein>
<evidence type="ECO:0000256" key="3">
    <source>
        <dbReference type="ARBA" id="ARBA00022454"/>
    </source>
</evidence>
<comment type="subcellular location">
    <subcellularLocation>
        <location evidence="2">Chromosome</location>
    </subcellularLocation>
    <subcellularLocation>
        <location evidence="1">Nucleus</location>
    </subcellularLocation>
</comment>
<evidence type="ECO:0000313" key="10">
    <source>
        <dbReference type="Proteomes" id="UP001652663"/>
    </source>
</evidence>
<feature type="compositionally biased region" description="Basic and acidic residues" evidence="8">
    <location>
        <begin position="1"/>
        <end position="12"/>
    </location>
</feature>
<evidence type="ECO:0000256" key="7">
    <source>
        <dbReference type="ARBA" id="ARBA00023306"/>
    </source>
</evidence>
<dbReference type="Pfam" id="PF09666">
    <property type="entry name" value="Sororin_middle"/>
    <property type="match status" value="1"/>
</dbReference>
<evidence type="ECO:0000313" key="11">
    <source>
        <dbReference type="RefSeq" id="XP_070639292.1"/>
    </source>
</evidence>
<keyword evidence="6" id="KW-0539">Nucleus</keyword>
<feature type="region of interest" description="Disordered" evidence="8">
    <location>
        <begin position="103"/>
        <end position="137"/>
    </location>
</feature>
<feature type="region of interest" description="Disordered" evidence="8">
    <location>
        <begin position="254"/>
        <end position="318"/>
    </location>
</feature>
<sequence>MEEGGKRSDRSSRTSPVHHFRFLPGKAGPSAPTPTRSLRRSQRKSGSDLPNTLPEVCPKAPQEAPVRKPIVLKKIVAHTVEVRAERGVVGGEPGSGVGCVINSSPQIPSINSPRRSPRIASLLEKENNPPSKKLTKEDLFQTCSVPVTAPSTPVLCPVNAESNSWKGDLDARDLEMSKKVRRSYSRLETLGSASTSTPGRQSCFGFEGLLAAEDLAGVSPVVDSKLAEVPRVSVKPWAPDTTLPGISPLVVKEKRKKKKVPEILCPWDGQTAHSEPEEKPAPPPAAEQKSEDTQISGEPDTEPSFSDSSEQQLGQEQEASTTFLFTLLTATEPASDPAEDLDLQESQFLDKEDWGPQRTSKEMSHLQNVCLRLRESLSTIQADNLALGEKLRDLPDSLYKSLKEEARAILEGEKAIQEEGKAFQEEGKAIQEGAQAVQEGALFQVPGTPPSSGWGETTSLPSATQLVPHCLQQPSSQMAGLVILQPDRALNSRNTCQP</sequence>
<gene>
    <name evidence="11" type="primary">CDCA5</name>
</gene>
<keyword evidence="10" id="KW-1185">Reference proteome</keyword>
<feature type="compositionally biased region" description="Low complexity" evidence="8">
    <location>
        <begin position="103"/>
        <end position="114"/>
    </location>
</feature>
<feature type="domain" description="Sororin-like middle region" evidence="9">
    <location>
        <begin position="126"/>
        <end position="253"/>
    </location>
</feature>
<dbReference type="Proteomes" id="UP001652663">
    <property type="component" value="Chromosome 29"/>
</dbReference>
<evidence type="ECO:0000256" key="4">
    <source>
        <dbReference type="ARBA" id="ARBA00022618"/>
    </source>
</evidence>
<dbReference type="RefSeq" id="XP_070639292.1">
    <property type="nucleotide sequence ID" value="XM_070783191.1"/>
</dbReference>
<evidence type="ECO:0000256" key="2">
    <source>
        <dbReference type="ARBA" id="ARBA00004286"/>
    </source>
</evidence>
<dbReference type="InterPro" id="IPR018605">
    <property type="entry name" value="Sororin"/>
</dbReference>
<keyword evidence="3" id="KW-0158">Chromosome</keyword>
<evidence type="ECO:0000256" key="5">
    <source>
        <dbReference type="ARBA" id="ARBA00022776"/>
    </source>
</evidence>
<dbReference type="GeneID" id="109554528"/>
<proteinExistence type="predicted"/>
<name>A0ABM4RUR0_BOSIN</name>
<keyword evidence="7" id="KW-0131">Cell cycle</keyword>
<dbReference type="InterPro" id="IPR057261">
    <property type="entry name" value="Sororin-like_M"/>
</dbReference>
<accession>A0ABM4RUR0</accession>
<evidence type="ECO:0000256" key="1">
    <source>
        <dbReference type="ARBA" id="ARBA00004123"/>
    </source>
</evidence>
<organism evidence="10 11">
    <name type="scientific">Bos indicus</name>
    <name type="common">Zebu</name>
    <dbReference type="NCBI Taxonomy" id="9915"/>
    <lineage>
        <taxon>Eukaryota</taxon>
        <taxon>Metazoa</taxon>
        <taxon>Chordata</taxon>
        <taxon>Craniata</taxon>
        <taxon>Vertebrata</taxon>
        <taxon>Euteleostomi</taxon>
        <taxon>Mammalia</taxon>
        <taxon>Eutheria</taxon>
        <taxon>Laurasiatheria</taxon>
        <taxon>Artiodactyla</taxon>
        <taxon>Ruminantia</taxon>
        <taxon>Pecora</taxon>
        <taxon>Bovidae</taxon>
        <taxon>Bovinae</taxon>
        <taxon>Bos</taxon>
    </lineage>
</organism>
<evidence type="ECO:0000259" key="9">
    <source>
        <dbReference type="Pfam" id="PF09666"/>
    </source>
</evidence>
<reference evidence="11" key="1">
    <citation type="submission" date="2025-08" db="UniProtKB">
        <authorList>
            <consortium name="RefSeq"/>
        </authorList>
    </citation>
    <scope>IDENTIFICATION</scope>
    <source>
        <tissue evidence="11">Blood</tissue>
    </source>
</reference>
<feature type="region of interest" description="Disordered" evidence="8">
    <location>
        <begin position="1"/>
        <end position="69"/>
    </location>
</feature>
<dbReference type="PANTHER" id="PTHR31092">
    <property type="entry name" value="SORORIN"/>
    <property type="match status" value="1"/>
</dbReference>
<keyword evidence="5" id="KW-0498">Mitosis</keyword>